<dbReference type="EC" id="2.7.11.1" evidence="1"/>
<reference evidence="4" key="1">
    <citation type="submission" date="2022-11" db="UniProtKB">
        <authorList>
            <consortium name="WormBaseParasite"/>
        </authorList>
    </citation>
    <scope>IDENTIFICATION</scope>
</reference>
<dbReference type="InterPro" id="IPR000719">
    <property type="entry name" value="Prot_kinase_dom"/>
</dbReference>
<dbReference type="InterPro" id="IPR008271">
    <property type="entry name" value="Ser/Thr_kinase_AS"/>
</dbReference>
<dbReference type="PROSITE" id="PS50011">
    <property type="entry name" value="PROTEIN_KINASE_DOM"/>
    <property type="match status" value="1"/>
</dbReference>
<dbReference type="PANTHER" id="PTHR11909">
    <property type="entry name" value="CASEIN KINASE-RELATED"/>
    <property type="match status" value="1"/>
</dbReference>
<dbReference type="InterPro" id="IPR011009">
    <property type="entry name" value="Kinase-like_dom_sf"/>
</dbReference>
<dbReference type="SUPFAM" id="SSF56112">
    <property type="entry name" value="Protein kinase-like (PK-like)"/>
    <property type="match status" value="1"/>
</dbReference>
<dbReference type="GO" id="GO:0005524">
    <property type="term" value="F:ATP binding"/>
    <property type="evidence" value="ECO:0007669"/>
    <property type="project" value="InterPro"/>
</dbReference>
<proteinExistence type="predicted"/>
<evidence type="ECO:0000259" key="2">
    <source>
        <dbReference type="PROSITE" id="PS50011"/>
    </source>
</evidence>
<organism evidence="3 4">
    <name type="scientific">Parascaris univalens</name>
    <name type="common">Nematode worm</name>
    <dbReference type="NCBI Taxonomy" id="6257"/>
    <lineage>
        <taxon>Eukaryota</taxon>
        <taxon>Metazoa</taxon>
        <taxon>Ecdysozoa</taxon>
        <taxon>Nematoda</taxon>
        <taxon>Chromadorea</taxon>
        <taxon>Rhabditida</taxon>
        <taxon>Spirurina</taxon>
        <taxon>Ascaridomorpha</taxon>
        <taxon>Ascaridoidea</taxon>
        <taxon>Ascarididae</taxon>
        <taxon>Parascaris</taxon>
    </lineage>
</organism>
<keyword evidence="3" id="KW-1185">Reference proteome</keyword>
<dbReference type="GO" id="GO:0004674">
    <property type="term" value="F:protein serine/threonine kinase activity"/>
    <property type="evidence" value="ECO:0007669"/>
    <property type="project" value="UniProtKB-EC"/>
</dbReference>
<dbReference type="PROSITE" id="PS00108">
    <property type="entry name" value="PROTEIN_KINASE_ST"/>
    <property type="match status" value="1"/>
</dbReference>
<feature type="domain" description="Protein kinase" evidence="2">
    <location>
        <begin position="67"/>
        <end position="376"/>
    </location>
</feature>
<sequence length="435" mass="50900">MNDSCNRDDQRCVSTASHCRRLYIIADPFNLQLKSPNHYKNNNPDFEAPLFRFPSKVASFLYHDRKFQCIVIAASHSSGRVAEDLEQTRHRNTCLSSSTCKEMPSSFTQAYHFNESTPRFQVESNSVGDGGVLKLEAEVLRRLCISSRHVVRLIHAGKRLKYSFLVMTLCGPDLMFLRRLRGANRYKHEEDRFSVETTLRIAVHCLFAIKQVHEIGFVHRDVKPGNMVIGVNGRDARTIYMIDYGMVRSFTQEDARNGKVALRKPRRKVLLRGTLRYCSPNVHRRLEQGRHDDLWSLLYMLIELCVGLPWSGVKDESVLLKMKENIDDDSLFRKCPVEFRTISDHLRTLQYKDRPDYKLMYDQLMKGVRRLKVHFVDSYDWEDDKDMDDMFRIQTALSIQEEDKKDDKCNDCFALDFRLYPTTDPKRFSENILGW</sequence>
<name>A0A914ZU59_PARUN</name>
<dbReference type="InterPro" id="IPR050235">
    <property type="entry name" value="CK1_Ser-Thr_kinase"/>
</dbReference>
<dbReference type="WBParaSite" id="PgB22_g041_t04">
    <property type="protein sequence ID" value="PgB22_g041_t04"/>
    <property type="gene ID" value="PgB22_g041"/>
</dbReference>
<dbReference type="Proteomes" id="UP000887569">
    <property type="component" value="Unplaced"/>
</dbReference>
<accession>A0A914ZU59</accession>
<evidence type="ECO:0000313" key="3">
    <source>
        <dbReference type="Proteomes" id="UP000887569"/>
    </source>
</evidence>
<dbReference type="Gene3D" id="1.10.510.10">
    <property type="entry name" value="Transferase(Phosphotransferase) domain 1"/>
    <property type="match status" value="1"/>
</dbReference>
<protein>
    <recommendedName>
        <fullName evidence="1">non-specific serine/threonine protein kinase</fullName>
        <ecNumber evidence="1">2.7.11.1</ecNumber>
    </recommendedName>
</protein>
<evidence type="ECO:0000256" key="1">
    <source>
        <dbReference type="ARBA" id="ARBA00012513"/>
    </source>
</evidence>
<dbReference type="Pfam" id="PF00069">
    <property type="entry name" value="Pkinase"/>
    <property type="match status" value="1"/>
</dbReference>
<evidence type="ECO:0000313" key="4">
    <source>
        <dbReference type="WBParaSite" id="PgB22_g041_t04"/>
    </source>
</evidence>
<dbReference type="AlphaFoldDB" id="A0A914ZU59"/>
<dbReference type="SMART" id="SM00220">
    <property type="entry name" value="S_TKc"/>
    <property type="match status" value="1"/>
</dbReference>